<organism evidence="1 2">
    <name type="scientific">Pedobacter mendelii</name>
    <dbReference type="NCBI Taxonomy" id="1908240"/>
    <lineage>
        <taxon>Bacteria</taxon>
        <taxon>Pseudomonadati</taxon>
        <taxon>Bacteroidota</taxon>
        <taxon>Sphingobacteriia</taxon>
        <taxon>Sphingobacteriales</taxon>
        <taxon>Sphingobacteriaceae</taxon>
        <taxon>Pedobacter</taxon>
    </lineage>
</organism>
<evidence type="ECO:0000313" key="1">
    <source>
        <dbReference type="EMBL" id="GGI27555.1"/>
    </source>
</evidence>
<comment type="caution">
    <text evidence="1">The sequence shown here is derived from an EMBL/GenBank/DDBJ whole genome shotgun (WGS) entry which is preliminary data.</text>
</comment>
<gene>
    <name evidence="1" type="ORF">GCM10008119_28240</name>
</gene>
<dbReference type="Gene3D" id="3.40.630.30">
    <property type="match status" value="1"/>
</dbReference>
<protein>
    <recommendedName>
        <fullName evidence="3">N-acetyltransferase domain-containing protein</fullName>
    </recommendedName>
</protein>
<name>A0ABQ2BNA3_9SPHI</name>
<accession>A0ABQ2BNA3</accession>
<dbReference type="EMBL" id="BMDJ01000008">
    <property type="protein sequence ID" value="GGI27555.1"/>
    <property type="molecule type" value="Genomic_DNA"/>
</dbReference>
<proteinExistence type="predicted"/>
<reference evidence="2" key="1">
    <citation type="journal article" date="2019" name="Int. J. Syst. Evol. Microbiol.">
        <title>The Global Catalogue of Microorganisms (GCM) 10K type strain sequencing project: providing services to taxonomists for standard genome sequencing and annotation.</title>
        <authorList>
            <consortium name="The Broad Institute Genomics Platform"/>
            <consortium name="The Broad Institute Genome Sequencing Center for Infectious Disease"/>
            <person name="Wu L."/>
            <person name="Ma J."/>
        </authorList>
    </citation>
    <scope>NUCLEOTIDE SEQUENCE [LARGE SCALE GENOMIC DNA]</scope>
    <source>
        <strain evidence="2">CCM 8939</strain>
    </source>
</reference>
<keyword evidence="2" id="KW-1185">Reference proteome</keyword>
<sequence length="167" mass="19310">MLGVMASCKYIIKKPADCLLAELFHFYLLLKKGNKVSTKDLSQKIHNCEFLAFCYLENRLVGISAIKRPAKSYIEEVHRKAGVWRNIEEYIFEVGYSFTEDDVRRLGISGTLKQMLQEKIIHHHGMVFSTTAVQTSQRFLKSQGFVACGNPYQGKYDDNIIYFEKRI</sequence>
<dbReference type="Proteomes" id="UP000645390">
    <property type="component" value="Unassembled WGS sequence"/>
</dbReference>
<evidence type="ECO:0000313" key="2">
    <source>
        <dbReference type="Proteomes" id="UP000645390"/>
    </source>
</evidence>
<dbReference type="SUPFAM" id="SSF55729">
    <property type="entry name" value="Acyl-CoA N-acyltransferases (Nat)"/>
    <property type="match status" value="1"/>
</dbReference>
<evidence type="ECO:0008006" key="3">
    <source>
        <dbReference type="Google" id="ProtNLM"/>
    </source>
</evidence>
<dbReference type="InterPro" id="IPR016181">
    <property type="entry name" value="Acyl_CoA_acyltransferase"/>
</dbReference>